<proteinExistence type="predicted"/>
<organism evidence="2 3">
    <name type="scientific">Actinoplanes palleronii</name>
    <dbReference type="NCBI Taxonomy" id="113570"/>
    <lineage>
        <taxon>Bacteria</taxon>
        <taxon>Bacillati</taxon>
        <taxon>Actinomycetota</taxon>
        <taxon>Actinomycetes</taxon>
        <taxon>Micromonosporales</taxon>
        <taxon>Micromonosporaceae</taxon>
        <taxon>Actinoplanes</taxon>
    </lineage>
</organism>
<comment type="caution">
    <text evidence="2">The sequence shown here is derived from an EMBL/GenBank/DDBJ whole genome shotgun (WGS) entry which is preliminary data.</text>
</comment>
<dbReference type="EMBL" id="BOMS01000057">
    <property type="protein sequence ID" value="GIE68227.1"/>
    <property type="molecule type" value="Genomic_DNA"/>
</dbReference>
<dbReference type="InterPro" id="IPR015035">
    <property type="entry name" value="DUF1918"/>
</dbReference>
<evidence type="ECO:0000259" key="1">
    <source>
        <dbReference type="Pfam" id="PF08940"/>
    </source>
</evidence>
<keyword evidence="3" id="KW-1185">Reference proteome</keyword>
<accession>A0ABQ4BC05</accession>
<dbReference type="Gene3D" id="2.30.30.440">
    <property type="entry name" value="Domain of unknown function DUF1918"/>
    <property type="match status" value="1"/>
</dbReference>
<dbReference type="Pfam" id="PF08940">
    <property type="entry name" value="DUF1918"/>
    <property type="match status" value="1"/>
</dbReference>
<feature type="domain" description="DUF1918" evidence="1">
    <location>
        <begin position="9"/>
        <end position="48"/>
    </location>
</feature>
<evidence type="ECO:0000313" key="3">
    <source>
        <dbReference type="Proteomes" id="UP000624709"/>
    </source>
</evidence>
<dbReference type="SUPFAM" id="SSF50118">
    <property type="entry name" value="Cell growth inhibitor/plasmid maintenance toxic component"/>
    <property type="match status" value="1"/>
</dbReference>
<gene>
    <name evidence="2" type="ORF">Apa02nite_043350</name>
</gene>
<reference evidence="2 3" key="1">
    <citation type="submission" date="2021-01" db="EMBL/GenBank/DDBJ databases">
        <title>Whole genome shotgun sequence of Actinoplanes palleronii NBRC 14916.</title>
        <authorList>
            <person name="Komaki H."/>
            <person name="Tamura T."/>
        </authorList>
    </citation>
    <scope>NUCLEOTIDE SEQUENCE [LARGE SCALE GENOMIC DNA]</scope>
    <source>
        <strain evidence="2 3">NBRC 14916</strain>
    </source>
</reference>
<evidence type="ECO:0000313" key="2">
    <source>
        <dbReference type="EMBL" id="GIE68227.1"/>
    </source>
</evidence>
<name>A0ABQ4BC05_9ACTN</name>
<sequence>MIEPAGRNGRRRIGVITAVGRPGGLPPYRVRWFDSGHTTLLFPGLGSRIEPVL</sequence>
<protein>
    <recommendedName>
        <fullName evidence="1">DUF1918 domain-containing protein</fullName>
    </recommendedName>
</protein>
<dbReference type="Proteomes" id="UP000624709">
    <property type="component" value="Unassembled WGS sequence"/>
</dbReference>